<evidence type="ECO:0000313" key="1">
    <source>
        <dbReference type="EMBL" id="SMO62380.1"/>
    </source>
</evidence>
<dbReference type="RefSeq" id="WP_142527862.1">
    <property type="nucleotide sequence ID" value="NZ_CBCSJO010000001.1"/>
</dbReference>
<dbReference type="OrthoDB" id="9804765at2"/>
<dbReference type="SUPFAM" id="SSF55331">
    <property type="entry name" value="Tautomerase/MIF"/>
    <property type="match status" value="1"/>
</dbReference>
<dbReference type="Gene3D" id="3.30.429.10">
    <property type="entry name" value="Macrophage Migration Inhibitory Factor"/>
    <property type="match status" value="1"/>
</dbReference>
<dbReference type="Proteomes" id="UP000320300">
    <property type="component" value="Unassembled WGS sequence"/>
</dbReference>
<sequence>MGVVRIALIKGKLTDYIMSVSDAVQDAGMNSLPNDEDSMFQMIKQLEPDELIFSKNYEAPNAPDGFMLLNILAPEQTAAVKQAFFGRIMFLLNENIQVRPETFLLIYSVEEHRMGFFEGLAPDFWMSKN</sequence>
<dbReference type="AlphaFoldDB" id="A0A521CUP3"/>
<reference evidence="1 2" key="1">
    <citation type="submission" date="2017-05" db="EMBL/GenBank/DDBJ databases">
        <authorList>
            <person name="Varghese N."/>
            <person name="Submissions S."/>
        </authorList>
    </citation>
    <scope>NUCLEOTIDE SEQUENCE [LARGE SCALE GENOMIC DNA]</scope>
    <source>
        <strain evidence="1 2">DSM 19036</strain>
    </source>
</reference>
<proteinExistence type="predicted"/>
<keyword evidence="2" id="KW-1185">Reference proteome</keyword>
<dbReference type="InterPro" id="IPR014347">
    <property type="entry name" value="Tautomerase/MIF_sf"/>
</dbReference>
<name>A0A521CUP3_9SPHI</name>
<accession>A0A521CUP3</accession>
<gene>
    <name evidence="1" type="ORF">SAMN06265348_104156</name>
</gene>
<protein>
    <submittedName>
        <fullName evidence="1">Tautomerase enzyme</fullName>
    </submittedName>
</protein>
<evidence type="ECO:0000313" key="2">
    <source>
        <dbReference type="Proteomes" id="UP000320300"/>
    </source>
</evidence>
<organism evidence="1 2">
    <name type="scientific">Pedobacter westerhofensis</name>
    <dbReference type="NCBI Taxonomy" id="425512"/>
    <lineage>
        <taxon>Bacteria</taxon>
        <taxon>Pseudomonadati</taxon>
        <taxon>Bacteroidota</taxon>
        <taxon>Sphingobacteriia</taxon>
        <taxon>Sphingobacteriales</taxon>
        <taxon>Sphingobacteriaceae</taxon>
        <taxon>Pedobacter</taxon>
    </lineage>
</organism>
<dbReference type="EMBL" id="FXTN01000004">
    <property type="protein sequence ID" value="SMO62380.1"/>
    <property type="molecule type" value="Genomic_DNA"/>
</dbReference>